<accession>A0A1A9I4E2</accession>
<dbReference type="EMBL" id="CP015772">
    <property type="protein sequence ID" value="ANH82185.1"/>
    <property type="molecule type" value="Genomic_DNA"/>
</dbReference>
<proteinExistence type="predicted"/>
<keyword evidence="3" id="KW-1185">Reference proteome</keyword>
<dbReference type="KEGG" id="nia:A8C56_15505"/>
<evidence type="ECO:0000256" key="1">
    <source>
        <dbReference type="SAM" id="SignalP"/>
    </source>
</evidence>
<feature type="chain" id="PRO_5008389835" description="SusD/RagB family nutrient-binding outer membrane lipoprotein" evidence="1">
    <location>
        <begin position="27"/>
        <end position="523"/>
    </location>
</feature>
<dbReference type="Proteomes" id="UP000077667">
    <property type="component" value="Chromosome"/>
</dbReference>
<dbReference type="InterPro" id="IPR011990">
    <property type="entry name" value="TPR-like_helical_dom_sf"/>
</dbReference>
<dbReference type="Gene3D" id="1.25.40.390">
    <property type="match status" value="2"/>
</dbReference>
<dbReference type="InterPro" id="IPR041662">
    <property type="entry name" value="SusD-like_2"/>
</dbReference>
<keyword evidence="1" id="KW-0732">Signal</keyword>
<gene>
    <name evidence="2" type="ORF">A8C56_15505</name>
</gene>
<feature type="signal peptide" evidence="1">
    <location>
        <begin position="1"/>
        <end position="26"/>
    </location>
</feature>
<dbReference type="OrthoDB" id="614457at2"/>
<sequence length="523" mass="57318">MKKINIFNIITFALMGSLLISCSKKAMDEVNRDRNHTQDVPARFILTDVMTSTAFNIVGGDIPLYASIYLEHEGGVWNQAYQAENRITQPTSATTYNNSWDGIYNNIKALKIAVEKTSANGTEEGNDVTGGIAKVLLAYNLGVLTDFFGDVPYQQTGIMNDDGTPKYMQPAIDKQSDLYPEIQKLLDEAITQLAGSDAALIEGIATNPNQDLLYGGDAELWTKAAYGLKARYLMHTLKVSSDVNGDLNKIIGYVDKSFAGSDEQLAFDLYDGNSNVNPLFGISYSRDMLGNSKSLATKFKTLNDPRGEQLFVTYGGQVLNINDAINKGVENGNAEQVQFTYPIAVIDYAATAPTLLLSYHELMFLKSEALVRLNRSTEAQAYLEQAIIAAFANLQNSIKSGGDGFGVKVNPNLSQAVATNYFLNSVLPRFKQNALKETVLQKYLAFFGASGESTEAYNDYRRLKALGEADFIGLANPLDAQNKFPLRYTYGNSDVTANQAIKAAFGDGSYVYTENVWWAGGSR</sequence>
<organism evidence="2 3">
    <name type="scientific">Niabella ginsenosidivorans</name>
    <dbReference type="NCBI Taxonomy" id="1176587"/>
    <lineage>
        <taxon>Bacteria</taxon>
        <taxon>Pseudomonadati</taxon>
        <taxon>Bacteroidota</taxon>
        <taxon>Chitinophagia</taxon>
        <taxon>Chitinophagales</taxon>
        <taxon>Chitinophagaceae</taxon>
        <taxon>Niabella</taxon>
    </lineage>
</organism>
<dbReference type="Gene3D" id="1.20.120.840">
    <property type="entry name" value="SusD-like, tetratrico peptide repeats domain"/>
    <property type="match status" value="1"/>
</dbReference>
<reference evidence="2 3" key="1">
    <citation type="submission" date="2016-05" db="EMBL/GenBank/DDBJ databases">
        <title>Niabella ginsenosidivorans BS26 whole genome sequencing.</title>
        <authorList>
            <person name="Im W.T."/>
            <person name="Siddiqi M.Z."/>
        </authorList>
    </citation>
    <scope>NUCLEOTIDE SEQUENCE [LARGE SCALE GENOMIC DNA]</scope>
    <source>
        <strain evidence="2 3">BS26</strain>
    </source>
</reference>
<dbReference type="AlphaFoldDB" id="A0A1A9I4E2"/>
<dbReference type="Pfam" id="PF12771">
    <property type="entry name" value="SusD-like_2"/>
    <property type="match status" value="1"/>
</dbReference>
<name>A0A1A9I4E2_9BACT</name>
<dbReference type="RefSeq" id="WP_067757906.1">
    <property type="nucleotide sequence ID" value="NZ_CP015772.1"/>
</dbReference>
<protein>
    <recommendedName>
        <fullName evidence="4">SusD/RagB family nutrient-binding outer membrane lipoprotein</fullName>
    </recommendedName>
</protein>
<evidence type="ECO:0000313" key="3">
    <source>
        <dbReference type="Proteomes" id="UP000077667"/>
    </source>
</evidence>
<evidence type="ECO:0000313" key="2">
    <source>
        <dbReference type="EMBL" id="ANH82185.1"/>
    </source>
</evidence>
<dbReference type="PROSITE" id="PS51257">
    <property type="entry name" value="PROKAR_LIPOPROTEIN"/>
    <property type="match status" value="1"/>
</dbReference>
<dbReference type="STRING" id="1176587.A8C56_15505"/>
<evidence type="ECO:0008006" key="4">
    <source>
        <dbReference type="Google" id="ProtNLM"/>
    </source>
</evidence>
<dbReference type="SUPFAM" id="SSF48452">
    <property type="entry name" value="TPR-like"/>
    <property type="match status" value="1"/>
</dbReference>